<dbReference type="SMART" id="SM00014">
    <property type="entry name" value="acidPPc"/>
    <property type="match status" value="1"/>
</dbReference>
<feature type="domain" description="Phosphatidic acid phosphatase type 2/haloperoxidase" evidence="2">
    <location>
        <begin position="158"/>
        <end position="280"/>
    </location>
</feature>
<gene>
    <name evidence="3" type="ORF">E0486_16905</name>
</gene>
<dbReference type="EMBL" id="SKFH01000045">
    <property type="protein sequence ID" value="TCZ66298.1"/>
    <property type="molecule type" value="Genomic_DNA"/>
</dbReference>
<dbReference type="Pfam" id="PF01569">
    <property type="entry name" value="PAP2"/>
    <property type="match status" value="1"/>
</dbReference>
<feature type="chain" id="PRO_5021029427" evidence="1">
    <location>
        <begin position="20"/>
        <end position="319"/>
    </location>
</feature>
<protein>
    <submittedName>
        <fullName evidence="3">Phosphatase PAP2 family protein</fullName>
    </submittedName>
</protein>
<dbReference type="AlphaFoldDB" id="A0A4R4DYK3"/>
<sequence length="319" mass="35238">MKRSLCGLLFLFATLTASSQQPDSLLRKLDSLGRKTDSADKQINNTAPGAYNNATRLTPGSYFILLGSDIKQGFTKPFHMKGRDWRLLAEYAGATIALSFADKPIQKEGLKLRNQSDALRSVSSYVTNFGANYEVYVLGGLGLYGYVFKNTKMRTTTLLASQSYISSAIFSFTLKFLVGRQRPYVIDPKTGSNDPHRFFGPFSKPGGPSDNQSFPSGHTTAAFSAATVYALEYRDRPWVPILAYSAATLIGISRITENKHWATDVLAGAALGYATGRLVVNNYHRYAQIKTPGTRKASVSFNCRYQFGQLMPGMVYTFR</sequence>
<evidence type="ECO:0000313" key="3">
    <source>
        <dbReference type="EMBL" id="TCZ66298.1"/>
    </source>
</evidence>
<accession>A0A4R4DYK3</accession>
<dbReference type="CDD" id="cd03394">
    <property type="entry name" value="PAP2_like_5"/>
    <property type="match status" value="1"/>
</dbReference>
<evidence type="ECO:0000256" key="1">
    <source>
        <dbReference type="SAM" id="SignalP"/>
    </source>
</evidence>
<evidence type="ECO:0000313" key="4">
    <source>
        <dbReference type="Proteomes" id="UP000295164"/>
    </source>
</evidence>
<dbReference type="InterPro" id="IPR000326">
    <property type="entry name" value="PAP2/HPO"/>
</dbReference>
<dbReference type="PANTHER" id="PTHR14969:SF13">
    <property type="entry name" value="AT30094P"/>
    <property type="match status" value="1"/>
</dbReference>
<dbReference type="Proteomes" id="UP000295164">
    <property type="component" value="Unassembled WGS sequence"/>
</dbReference>
<dbReference type="InterPro" id="IPR036938">
    <property type="entry name" value="PAP2/HPO_sf"/>
</dbReference>
<keyword evidence="1" id="KW-0732">Signal</keyword>
<dbReference type="OrthoDB" id="9773582at2"/>
<organism evidence="3 4">
    <name type="scientific">Flaviaesturariibacter aridisoli</name>
    <dbReference type="NCBI Taxonomy" id="2545761"/>
    <lineage>
        <taxon>Bacteria</taxon>
        <taxon>Pseudomonadati</taxon>
        <taxon>Bacteroidota</taxon>
        <taxon>Chitinophagia</taxon>
        <taxon>Chitinophagales</taxon>
        <taxon>Chitinophagaceae</taxon>
        <taxon>Flaviaestuariibacter</taxon>
    </lineage>
</organism>
<evidence type="ECO:0000259" key="2">
    <source>
        <dbReference type="SMART" id="SM00014"/>
    </source>
</evidence>
<keyword evidence="4" id="KW-1185">Reference proteome</keyword>
<name>A0A4R4DYK3_9BACT</name>
<reference evidence="3 4" key="1">
    <citation type="submission" date="2019-03" db="EMBL/GenBank/DDBJ databases">
        <authorList>
            <person name="Kim M.K.M."/>
        </authorList>
    </citation>
    <scope>NUCLEOTIDE SEQUENCE [LARGE SCALE GENOMIC DNA]</scope>
    <source>
        <strain evidence="3 4">17J68-15</strain>
    </source>
</reference>
<comment type="caution">
    <text evidence="3">The sequence shown here is derived from an EMBL/GenBank/DDBJ whole genome shotgun (WGS) entry which is preliminary data.</text>
</comment>
<feature type="signal peptide" evidence="1">
    <location>
        <begin position="1"/>
        <end position="19"/>
    </location>
</feature>
<dbReference type="RefSeq" id="WP_131853962.1">
    <property type="nucleotide sequence ID" value="NZ_SKFH01000045.1"/>
</dbReference>
<proteinExistence type="predicted"/>
<dbReference type="PANTHER" id="PTHR14969">
    <property type="entry name" value="SPHINGOSINE-1-PHOSPHATE PHOSPHOHYDROLASE"/>
    <property type="match status" value="1"/>
</dbReference>
<dbReference type="Gene3D" id="1.20.144.10">
    <property type="entry name" value="Phosphatidic acid phosphatase type 2/haloperoxidase"/>
    <property type="match status" value="1"/>
</dbReference>
<dbReference type="SUPFAM" id="SSF48317">
    <property type="entry name" value="Acid phosphatase/Vanadium-dependent haloperoxidase"/>
    <property type="match status" value="1"/>
</dbReference>